<evidence type="ECO:0000256" key="1">
    <source>
        <dbReference type="ARBA" id="ARBA00009437"/>
    </source>
</evidence>
<dbReference type="InterPro" id="IPR005119">
    <property type="entry name" value="LysR_subst-bd"/>
</dbReference>
<dbReference type="NCBIfam" id="NF009888">
    <property type="entry name" value="PRK13348.1"/>
    <property type="match status" value="1"/>
</dbReference>
<evidence type="ECO:0000313" key="7">
    <source>
        <dbReference type="Proteomes" id="UP000020595"/>
    </source>
</evidence>
<dbReference type="InterPro" id="IPR036390">
    <property type="entry name" value="WH_DNA-bd_sf"/>
</dbReference>
<dbReference type="AlphaFoldDB" id="A0A009IIV7"/>
<dbReference type="PANTHER" id="PTHR30579:SF2">
    <property type="entry name" value="HTH-TYPE TRANSCRIPTIONAL REGULATOR ARGP"/>
    <property type="match status" value="1"/>
</dbReference>
<organism evidence="6 7">
    <name type="scientific">Acinetobacter baumannii (strain 1295743)</name>
    <dbReference type="NCBI Taxonomy" id="1310613"/>
    <lineage>
        <taxon>Bacteria</taxon>
        <taxon>Pseudomonadati</taxon>
        <taxon>Pseudomonadota</taxon>
        <taxon>Gammaproteobacteria</taxon>
        <taxon>Moraxellales</taxon>
        <taxon>Moraxellaceae</taxon>
        <taxon>Acinetobacter</taxon>
        <taxon>Acinetobacter calcoaceticus/baumannii complex</taxon>
    </lineage>
</organism>
<evidence type="ECO:0000259" key="5">
    <source>
        <dbReference type="PROSITE" id="PS50931"/>
    </source>
</evidence>
<dbReference type="Proteomes" id="UP000020595">
    <property type="component" value="Unassembled WGS sequence"/>
</dbReference>
<dbReference type="InterPro" id="IPR017685">
    <property type="entry name" value="ArgP"/>
</dbReference>
<dbReference type="Pfam" id="PF00126">
    <property type="entry name" value="HTH_1"/>
    <property type="match status" value="1"/>
</dbReference>
<dbReference type="Pfam" id="PF03466">
    <property type="entry name" value="LysR_substrate"/>
    <property type="match status" value="1"/>
</dbReference>
<dbReference type="InterPro" id="IPR036388">
    <property type="entry name" value="WH-like_DNA-bd_sf"/>
</dbReference>
<dbReference type="RefSeq" id="WP_000887362.1">
    <property type="nucleotide sequence ID" value="NZ_JEWH01000046.1"/>
</dbReference>
<dbReference type="SUPFAM" id="SSF53850">
    <property type="entry name" value="Periplasmic binding protein-like II"/>
    <property type="match status" value="1"/>
</dbReference>
<dbReference type="PATRIC" id="fig|1310613.3.peg.2916"/>
<reference evidence="6 7" key="1">
    <citation type="submission" date="2014-02" db="EMBL/GenBank/DDBJ databases">
        <title>Comparative genomics and transcriptomics to identify genetic mechanisms underlying the emergence of carbapenem resistant Acinetobacter baumannii (CRAb).</title>
        <authorList>
            <person name="Harris A.D."/>
            <person name="Johnson K.J."/>
            <person name="George J."/>
            <person name="Shefchek K."/>
            <person name="Daugherty S.C."/>
            <person name="Parankush S."/>
            <person name="Sadzewicz L."/>
            <person name="Tallon L."/>
            <person name="Sengamalay N."/>
            <person name="Hazen T.H."/>
            <person name="Rasko D.A."/>
        </authorList>
    </citation>
    <scope>NUCLEOTIDE SEQUENCE [LARGE SCALE GENOMIC DNA]</scope>
    <source>
        <strain evidence="6 7">1295743</strain>
    </source>
</reference>
<dbReference type="GO" id="GO:0003677">
    <property type="term" value="F:DNA binding"/>
    <property type="evidence" value="ECO:0007669"/>
    <property type="project" value="UniProtKB-KW"/>
</dbReference>
<evidence type="ECO:0000313" key="6">
    <source>
        <dbReference type="EMBL" id="EXB04564.1"/>
    </source>
</evidence>
<dbReference type="NCBIfam" id="TIGR03298">
    <property type="entry name" value="argP"/>
    <property type="match status" value="1"/>
</dbReference>
<keyword evidence="4" id="KW-0804">Transcription</keyword>
<evidence type="ECO:0000256" key="3">
    <source>
        <dbReference type="ARBA" id="ARBA00023125"/>
    </source>
</evidence>
<dbReference type="InterPro" id="IPR000847">
    <property type="entry name" value="LysR_HTH_N"/>
</dbReference>
<dbReference type="SUPFAM" id="SSF46785">
    <property type="entry name" value="Winged helix' DNA-binding domain"/>
    <property type="match status" value="1"/>
</dbReference>
<feature type="domain" description="HTH lysR-type" evidence="5">
    <location>
        <begin position="2"/>
        <end position="58"/>
    </location>
</feature>
<dbReference type="PROSITE" id="PS50931">
    <property type="entry name" value="HTH_LYSR"/>
    <property type="match status" value="1"/>
</dbReference>
<keyword evidence="3" id="KW-0238">DNA-binding</keyword>
<dbReference type="GO" id="GO:0003700">
    <property type="term" value="F:DNA-binding transcription factor activity"/>
    <property type="evidence" value="ECO:0007669"/>
    <property type="project" value="InterPro"/>
</dbReference>
<proteinExistence type="inferred from homology"/>
<evidence type="ECO:0000256" key="4">
    <source>
        <dbReference type="ARBA" id="ARBA00023163"/>
    </source>
</evidence>
<name>A0A009IIV7_ACIB9</name>
<evidence type="ECO:0000256" key="2">
    <source>
        <dbReference type="ARBA" id="ARBA00023015"/>
    </source>
</evidence>
<protein>
    <submittedName>
        <fullName evidence="6">Transcriptional regulator, ArgP family protein</fullName>
    </submittedName>
</protein>
<dbReference type="InterPro" id="IPR050176">
    <property type="entry name" value="LTTR"/>
</dbReference>
<dbReference type="Gene3D" id="3.40.190.290">
    <property type="match status" value="1"/>
</dbReference>
<sequence length="296" mass="33131">MLDSKQCEAFLAVAEVGSFDAAGEHLCITPSAVSLRVQALEKYLGQILIIRGRPCVLTQAGQTLLQHLRHTRLMEQNLLQGLMGKSSESEFYKIALASNADSLATWLLPSIQQTLFKEKIVLELKIDDQSHTHTLLETGQVNACITAEEQVMAGCLAQPLGKMRYKMLASAEFVNRWFSGGINREVLRKTPAVIFNHKDLMHSEVLLKGYGLPMQSYPYSFIPATDAFVKAIQLGLGYGMVPELQVQPLLENGTLIDIMPEAQLDVPLYWHHWKRQSKQLDVLTETIVESAKQILR</sequence>
<comment type="similarity">
    <text evidence="1">Belongs to the LysR transcriptional regulatory family.</text>
</comment>
<dbReference type="EMBL" id="JEWH01000046">
    <property type="protein sequence ID" value="EXB04564.1"/>
    <property type="molecule type" value="Genomic_DNA"/>
</dbReference>
<dbReference type="NCBIfam" id="NF002964">
    <property type="entry name" value="PRK03635.1"/>
    <property type="match status" value="1"/>
</dbReference>
<dbReference type="PANTHER" id="PTHR30579">
    <property type="entry name" value="TRANSCRIPTIONAL REGULATOR"/>
    <property type="match status" value="1"/>
</dbReference>
<keyword evidence="2" id="KW-0805">Transcription regulation</keyword>
<accession>A0A009IIV7</accession>
<gene>
    <name evidence="6" type="primary">argP</name>
    <name evidence="6" type="ORF">J512_3034</name>
</gene>
<comment type="caution">
    <text evidence="6">The sequence shown here is derived from an EMBL/GenBank/DDBJ whole genome shotgun (WGS) entry which is preliminary data.</text>
</comment>
<dbReference type="Gene3D" id="1.10.10.10">
    <property type="entry name" value="Winged helix-like DNA-binding domain superfamily/Winged helix DNA-binding domain"/>
    <property type="match status" value="1"/>
</dbReference>